<keyword evidence="5 6" id="KW-0269">Exonuclease</keyword>
<evidence type="ECO:0000313" key="8">
    <source>
        <dbReference type="Proteomes" id="UP000824101"/>
    </source>
</evidence>
<evidence type="ECO:0000313" key="7">
    <source>
        <dbReference type="EMBL" id="HIZ78285.1"/>
    </source>
</evidence>
<evidence type="ECO:0000256" key="4">
    <source>
        <dbReference type="ARBA" id="ARBA00022801"/>
    </source>
</evidence>
<evidence type="ECO:0000256" key="3">
    <source>
        <dbReference type="ARBA" id="ARBA00022722"/>
    </source>
</evidence>
<dbReference type="GO" id="GO:0005829">
    <property type="term" value="C:cytosol"/>
    <property type="evidence" value="ECO:0007669"/>
    <property type="project" value="TreeGrafter"/>
</dbReference>
<evidence type="ECO:0000256" key="2">
    <source>
        <dbReference type="ARBA" id="ARBA00022490"/>
    </source>
</evidence>
<dbReference type="InterPro" id="IPR037004">
    <property type="entry name" value="Exonuc_VII_ssu_sf"/>
</dbReference>
<keyword evidence="2 6" id="KW-0963">Cytoplasm</keyword>
<evidence type="ECO:0000256" key="1">
    <source>
        <dbReference type="ARBA" id="ARBA00009998"/>
    </source>
</evidence>
<dbReference type="PANTHER" id="PTHR34137">
    <property type="entry name" value="EXODEOXYRIBONUCLEASE 7 SMALL SUBUNIT"/>
    <property type="match status" value="1"/>
</dbReference>
<evidence type="ECO:0000256" key="6">
    <source>
        <dbReference type="HAMAP-Rule" id="MF_00337"/>
    </source>
</evidence>
<comment type="subunit">
    <text evidence="6">Heterooligomer composed of large and small subunits.</text>
</comment>
<organism evidence="7 8">
    <name type="scientific">Candidatus Lachnoclostridium stercorigallinarum</name>
    <dbReference type="NCBI Taxonomy" id="2838634"/>
    <lineage>
        <taxon>Bacteria</taxon>
        <taxon>Bacillati</taxon>
        <taxon>Bacillota</taxon>
        <taxon>Clostridia</taxon>
        <taxon>Lachnospirales</taxon>
        <taxon>Lachnospiraceae</taxon>
    </lineage>
</organism>
<evidence type="ECO:0000256" key="5">
    <source>
        <dbReference type="ARBA" id="ARBA00022839"/>
    </source>
</evidence>
<dbReference type="NCBIfam" id="TIGR01280">
    <property type="entry name" value="xseB"/>
    <property type="match status" value="1"/>
</dbReference>
<dbReference type="Pfam" id="PF02609">
    <property type="entry name" value="Exonuc_VII_S"/>
    <property type="match status" value="1"/>
</dbReference>
<dbReference type="PANTHER" id="PTHR34137:SF1">
    <property type="entry name" value="EXODEOXYRIBONUCLEASE 7 SMALL SUBUNIT"/>
    <property type="match status" value="1"/>
</dbReference>
<dbReference type="EMBL" id="DXBC01000013">
    <property type="protein sequence ID" value="HIZ78285.1"/>
    <property type="molecule type" value="Genomic_DNA"/>
</dbReference>
<comment type="caution">
    <text evidence="7">The sequence shown here is derived from an EMBL/GenBank/DDBJ whole genome shotgun (WGS) entry which is preliminary data.</text>
</comment>
<gene>
    <name evidence="6 7" type="primary">xseB</name>
    <name evidence="7" type="ORF">IAA17_00630</name>
</gene>
<comment type="similarity">
    <text evidence="1 6">Belongs to the XseB family.</text>
</comment>
<protein>
    <recommendedName>
        <fullName evidence="6">Exodeoxyribonuclease 7 small subunit</fullName>
        <ecNumber evidence="6">3.1.11.6</ecNumber>
    </recommendedName>
    <alternativeName>
        <fullName evidence="6">Exodeoxyribonuclease VII small subunit</fullName>
        <shortName evidence="6">Exonuclease VII small subunit</shortName>
    </alternativeName>
</protein>
<name>A0A9D2GFP5_9FIRM</name>
<dbReference type="GO" id="GO:0008855">
    <property type="term" value="F:exodeoxyribonuclease VII activity"/>
    <property type="evidence" value="ECO:0007669"/>
    <property type="project" value="UniProtKB-UniRule"/>
</dbReference>
<dbReference type="PIRSF" id="PIRSF006488">
    <property type="entry name" value="Exonuc_VII_S"/>
    <property type="match status" value="1"/>
</dbReference>
<keyword evidence="3 6" id="KW-0540">Nuclease</keyword>
<dbReference type="AlphaFoldDB" id="A0A9D2GFP5"/>
<dbReference type="EC" id="3.1.11.6" evidence="6"/>
<dbReference type="InterPro" id="IPR003761">
    <property type="entry name" value="Exonuc_VII_S"/>
</dbReference>
<dbReference type="HAMAP" id="MF_00337">
    <property type="entry name" value="Exonuc_7_S"/>
    <property type="match status" value="1"/>
</dbReference>
<reference evidence="7" key="2">
    <citation type="submission" date="2021-04" db="EMBL/GenBank/DDBJ databases">
        <authorList>
            <person name="Gilroy R."/>
        </authorList>
    </citation>
    <scope>NUCLEOTIDE SEQUENCE</scope>
    <source>
        <strain evidence="7">ChiBcec1-1093</strain>
    </source>
</reference>
<dbReference type="GO" id="GO:0006308">
    <property type="term" value="P:DNA catabolic process"/>
    <property type="evidence" value="ECO:0007669"/>
    <property type="project" value="UniProtKB-UniRule"/>
</dbReference>
<dbReference type="Proteomes" id="UP000824101">
    <property type="component" value="Unassembled WGS sequence"/>
</dbReference>
<comment type="subcellular location">
    <subcellularLocation>
        <location evidence="6">Cytoplasm</location>
    </subcellularLocation>
</comment>
<dbReference type="SUPFAM" id="SSF116842">
    <property type="entry name" value="XseB-like"/>
    <property type="match status" value="1"/>
</dbReference>
<proteinExistence type="inferred from homology"/>
<dbReference type="Gene3D" id="1.10.287.1040">
    <property type="entry name" value="Exonuclease VII, small subunit"/>
    <property type="match status" value="1"/>
</dbReference>
<comment type="catalytic activity">
    <reaction evidence="6">
        <text>Exonucleolytic cleavage in either 5'- to 3'- or 3'- to 5'-direction to yield nucleoside 5'-phosphates.</text>
        <dbReference type="EC" id="3.1.11.6"/>
    </reaction>
</comment>
<reference evidence="7" key="1">
    <citation type="journal article" date="2021" name="PeerJ">
        <title>Extensive microbial diversity within the chicken gut microbiome revealed by metagenomics and culture.</title>
        <authorList>
            <person name="Gilroy R."/>
            <person name="Ravi A."/>
            <person name="Getino M."/>
            <person name="Pursley I."/>
            <person name="Horton D.L."/>
            <person name="Alikhan N.F."/>
            <person name="Baker D."/>
            <person name="Gharbi K."/>
            <person name="Hall N."/>
            <person name="Watson M."/>
            <person name="Adriaenssens E.M."/>
            <person name="Foster-Nyarko E."/>
            <person name="Jarju S."/>
            <person name="Secka A."/>
            <person name="Antonio M."/>
            <person name="Oren A."/>
            <person name="Chaudhuri R.R."/>
            <person name="La Ragione R."/>
            <person name="Hildebrand F."/>
            <person name="Pallen M.J."/>
        </authorList>
    </citation>
    <scope>NUCLEOTIDE SEQUENCE</scope>
    <source>
        <strain evidence="7">ChiBcec1-1093</strain>
    </source>
</reference>
<accession>A0A9D2GFP5</accession>
<sequence>MSPKKKTEGEQELSIEETFARLEEVLNKMEEGECSLEDSFRYYEEGMKLVKSCHDKIDRVEKRIQILGGEVEEE</sequence>
<dbReference type="GO" id="GO:0009318">
    <property type="term" value="C:exodeoxyribonuclease VII complex"/>
    <property type="evidence" value="ECO:0007669"/>
    <property type="project" value="UniProtKB-UniRule"/>
</dbReference>
<comment type="function">
    <text evidence="6">Bidirectionally degrades single-stranded DNA into large acid-insoluble oligonucleotides, which are then degraded further into small acid-soluble oligonucleotides.</text>
</comment>
<keyword evidence="4 6" id="KW-0378">Hydrolase</keyword>